<evidence type="ECO:0000256" key="1">
    <source>
        <dbReference type="SAM" id="MobiDB-lite"/>
    </source>
</evidence>
<dbReference type="EMBL" id="CP001359">
    <property type="protein sequence ID" value="ACL66203.1"/>
    <property type="molecule type" value="Genomic_DNA"/>
</dbReference>
<evidence type="ECO:0000256" key="2">
    <source>
        <dbReference type="SAM" id="Phobius"/>
    </source>
</evidence>
<keyword evidence="4" id="KW-1185">Reference proteome</keyword>
<dbReference type="HOGENOM" id="CLU_170105_0_0_7"/>
<dbReference type="KEGG" id="acp:A2cp1_2866"/>
<dbReference type="RefSeq" id="WP_012526778.1">
    <property type="nucleotide sequence ID" value="NC_011891.1"/>
</dbReference>
<gene>
    <name evidence="3" type="ordered locus">A2cp1_2866</name>
</gene>
<protein>
    <recommendedName>
        <fullName evidence="5">YtxH domain-containing protein</fullName>
    </recommendedName>
</protein>
<reference evidence="3" key="1">
    <citation type="submission" date="2009-01" db="EMBL/GenBank/DDBJ databases">
        <title>Complete sequence of Anaeromyxobacter dehalogenans 2CP-1.</title>
        <authorList>
            <consortium name="US DOE Joint Genome Institute"/>
            <person name="Lucas S."/>
            <person name="Copeland A."/>
            <person name="Lapidus A."/>
            <person name="Glavina del Rio T."/>
            <person name="Dalin E."/>
            <person name="Tice H."/>
            <person name="Bruce D."/>
            <person name="Goodwin L."/>
            <person name="Pitluck S."/>
            <person name="Saunders E."/>
            <person name="Brettin T."/>
            <person name="Detter J.C."/>
            <person name="Han C."/>
            <person name="Larimer F."/>
            <person name="Land M."/>
            <person name="Hauser L."/>
            <person name="Kyrpides N."/>
            <person name="Ovchinnikova G."/>
            <person name="Beliaev A.S."/>
            <person name="Richardson P."/>
        </authorList>
    </citation>
    <scope>NUCLEOTIDE SEQUENCE</scope>
    <source>
        <strain evidence="3">2CP-1</strain>
    </source>
</reference>
<keyword evidence="2" id="KW-1133">Transmembrane helix</keyword>
<dbReference type="AlphaFoldDB" id="B8JEQ7"/>
<sequence length="96" mass="10546">MAMSWKAMKGMLDRELLLKRMGLEERSPAGDFFTGLGLFSVGVLVGAGLGMMFAPRRGEDLRAMMTDAWRQRTGKPTQGPDYQAMGAETAMPPPQH</sequence>
<evidence type="ECO:0008006" key="5">
    <source>
        <dbReference type="Google" id="ProtNLM"/>
    </source>
</evidence>
<organism evidence="3 4">
    <name type="scientific">Anaeromyxobacter dehalogenans (strain ATCC BAA-258 / DSM 21875 / 2CP-1)</name>
    <dbReference type="NCBI Taxonomy" id="455488"/>
    <lineage>
        <taxon>Bacteria</taxon>
        <taxon>Pseudomonadati</taxon>
        <taxon>Myxococcota</taxon>
        <taxon>Myxococcia</taxon>
        <taxon>Myxococcales</taxon>
        <taxon>Cystobacterineae</taxon>
        <taxon>Anaeromyxobacteraceae</taxon>
        <taxon>Anaeromyxobacter</taxon>
    </lineage>
</organism>
<keyword evidence="2" id="KW-0812">Transmembrane</keyword>
<proteinExistence type="predicted"/>
<dbReference type="Proteomes" id="UP000007089">
    <property type="component" value="Chromosome"/>
</dbReference>
<feature type="transmembrane region" description="Helical" evidence="2">
    <location>
        <begin position="32"/>
        <end position="54"/>
    </location>
</feature>
<evidence type="ECO:0000313" key="3">
    <source>
        <dbReference type="EMBL" id="ACL66203.1"/>
    </source>
</evidence>
<keyword evidence="2" id="KW-0472">Membrane</keyword>
<evidence type="ECO:0000313" key="4">
    <source>
        <dbReference type="Proteomes" id="UP000007089"/>
    </source>
</evidence>
<name>B8JEQ7_ANAD2</name>
<feature type="region of interest" description="Disordered" evidence="1">
    <location>
        <begin position="69"/>
        <end position="96"/>
    </location>
</feature>
<accession>B8JEQ7</accession>